<organism evidence="1 2">
    <name type="scientific">Pseudomonas fluorescens</name>
    <dbReference type="NCBI Taxonomy" id="294"/>
    <lineage>
        <taxon>Bacteria</taxon>
        <taxon>Pseudomonadati</taxon>
        <taxon>Pseudomonadota</taxon>
        <taxon>Gammaproteobacteria</taxon>
        <taxon>Pseudomonadales</taxon>
        <taxon>Pseudomonadaceae</taxon>
        <taxon>Pseudomonas</taxon>
    </lineage>
</organism>
<evidence type="ECO:0000313" key="1">
    <source>
        <dbReference type="EMBL" id="SQF91658.1"/>
    </source>
</evidence>
<reference evidence="1 2" key="1">
    <citation type="submission" date="2018-06" db="EMBL/GenBank/DDBJ databases">
        <authorList>
            <consortium name="Pathogen Informatics"/>
            <person name="Doyle S."/>
        </authorList>
    </citation>
    <scope>NUCLEOTIDE SEQUENCE [LARGE SCALE GENOMIC DNA]</scope>
    <source>
        <strain evidence="1 2">NCTC10038</strain>
    </source>
</reference>
<dbReference type="SUPFAM" id="SSF52540">
    <property type="entry name" value="P-loop containing nucleoside triphosphate hydrolases"/>
    <property type="match status" value="1"/>
</dbReference>
<accession>A0A8B4I7U6</accession>
<sequence length="310" mass="35700">MTMDASLLYDHVLPELRLNLELSAAERIEICRHDFWIDTPKFALMFECISHMLYTHNQIQSSCIFIHGAGGDGKSAAWHRLKFLSANSDRKMVFIELTENTNRFKLHDRLLEAFGIEVGRRSTADKEDLILKYIRANNICAIVIDELNDALLQPYAQKRTLLSLLRNLSGTLKLCVIAFGNTEACSILMLDRIIDRRFVQFAIKDWELGQDFVDFLATYEAHLPLKLKSDLACPEIRTLIHTESYKIMDNVVKIMKCLAMDAIDSGVERITLEQFPRLRDIAMRFGFNLHIPKIDRNADISKQEQPWLPA</sequence>
<dbReference type="RefSeq" id="WP_053256051.1">
    <property type="nucleotide sequence ID" value="NZ_CBCRXZ010000002.1"/>
</dbReference>
<name>A0A8B4I7U6_PSEFL</name>
<proteinExistence type="predicted"/>
<dbReference type="Gene3D" id="3.40.50.300">
    <property type="entry name" value="P-loop containing nucleotide triphosphate hydrolases"/>
    <property type="match status" value="1"/>
</dbReference>
<dbReference type="Proteomes" id="UP000248640">
    <property type="component" value="Chromosome 1"/>
</dbReference>
<dbReference type="EMBL" id="LS483372">
    <property type="protein sequence ID" value="SQF91658.1"/>
    <property type="molecule type" value="Genomic_DNA"/>
</dbReference>
<dbReference type="InterPro" id="IPR008868">
    <property type="entry name" value="TniB"/>
</dbReference>
<dbReference type="InterPro" id="IPR027417">
    <property type="entry name" value="P-loop_NTPase"/>
</dbReference>
<protein>
    <submittedName>
        <fullName evidence="1">Transposition helper protein</fullName>
    </submittedName>
</protein>
<evidence type="ECO:0000313" key="2">
    <source>
        <dbReference type="Proteomes" id="UP000248640"/>
    </source>
</evidence>
<dbReference type="Pfam" id="PF05621">
    <property type="entry name" value="TniB"/>
    <property type="match status" value="1"/>
</dbReference>
<dbReference type="GeneID" id="61638982"/>
<dbReference type="AlphaFoldDB" id="A0A8B4I7U6"/>
<gene>
    <name evidence="1" type="ORF">NCTC10038_03084</name>
</gene>